<feature type="domain" description="Helicase XPB/Ssl2 N-terminal" evidence="2">
    <location>
        <begin position="319"/>
        <end position="433"/>
    </location>
</feature>
<evidence type="ECO:0000259" key="2">
    <source>
        <dbReference type="Pfam" id="PF13625"/>
    </source>
</evidence>
<dbReference type="RefSeq" id="WP_036686166.1">
    <property type="nucleotide sequence ID" value="NZ_MKQP01000042.1"/>
</dbReference>
<accession>A0A1R0X163</accession>
<dbReference type="InterPro" id="IPR032830">
    <property type="entry name" value="XPB/Ssl2_N"/>
</dbReference>
<dbReference type="AlphaFoldDB" id="A0A1R0X163"/>
<protein>
    <recommendedName>
        <fullName evidence="2">Helicase XPB/Ssl2 N-terminal domain-containing protein</fullName>
    </recommendedName>
</protein>
<sequence length="641" mass="71975">MNQLSTEALEVLKRLCAAYAAQPFEEGKEERLRPVALCRAEQKLAMNELRREGLLTARHKILGEKLYQIPVDQLPAIEQEFFPYQPQFIAGHLVSLTMEAGAGLAIDLFRALLFTAWEGLPLTAKGIIHKKHLNRLAEQLSFGEEHLQWLSVGSLLEEQKTLSVIATVDILLFLGLIRRQSAGYTLDMELLDRWLQLPEATMSDILYGIVINRCGCVGPADQHFRYIISNADFIPGKWIMLPALLDWMMDANLTGTVARNELEQSSLNWLRCLTGFGWCELGETAEGMLCFCWTAAKPMLSSERGSFAAVGSGDTQEQFIVQPDFEVLVPPEVPYTVRWTLAGCAELQHSDTIWSFRLTKERLELAAERGMSPDDIISWISEHALGGLPSVVQMSLEQWAKSIGRTSLSQVIILTCQTEADGAAIAAHPRLQENLERIGPLHFIVDPQCMEQIRKELYSAGLAPSRIIGGQVEETNLGWCLFPHETGNPEAMYVLPELNVELGLLSKGNPFLNLPVIAPEQEEEILFGGENVPQIWSKEWRHYHSSTAQKVMEQGLRWGVKVRFALKDQMLDFIPSRISGNPWRVSGQLLFHDGETVEDIELTPEDWKEMKLVIPKGRRNSSSAQASDYGMIEKSTESVDH</sequence>
<evidence type="ECO:0000313" key="4">
    <source>
        <dbReference type="Proteomes" id="UP000187465"/>
    </source>
</evidence>
<dbReference type="Proteomes" id="UP000187465">
    <property type="component" value="Unassembled WGS sequence"/>
</dbReference>
<dbReference type="EMBL" id="MKQP01000042">
    <property type="protein sequence ID" value="OMD26393.1"/>
    <property type="molecule type" value="Genomic_DNA"/>
</dbReference>
<name>A0A1R0X163_9BACL</name>
<comment type="caution">
    <text evidence="3">The sequence shown here is derived from an EMBL/GenBank/DDBJ whole genome shotgun (WGS) entry which is preliminary data.</text>
</comment>
<proteinExistence type="predicted"/>
<reference evidence="3 4" key="1">
    <citation type="submission" date="2016-10" db="EMBL/GenBank/DDBJ databases">
        <title>Paenibacillus species isolates.</title>
        <authorList>
            <person name="Beno S.M."/>
        </authorList>
    </citation>
    <scope>NUCLEOTIDE SEQUENCE [LARGE SCALE GENOMIC DNA]</scope>
    <source>
        <strain evidence="3 4">FSL H7-0604</strain>
    </source>
</reference>
<feature type="region of interest" description="Disordered" evidence="1">
    <location>
        <begin position="618"/>
        <end position="641"/>
    </location>
</feature>
<evidence type="ECO:0000256" key="1">
    <source>
        <dbReference type="SAM" id="MobiDB-lite"/>
    </source>
</evidence>
<organism evidence="3 4">
    <name type="scientific">Paenibacillus odorifer</name>
    <dbReference type="NCBI Taxonomy" id="189426"/>
    <lineage>
        <taxon>Bacteria</taxon>
        <taxon>Bacillati</taxon>
        <taxon>Bacillota</taxon>
        <taxon>Bacilli</taxon>
        <taxon>Bacillales</taxon>
        <taxon>Paenibacillaceae</taxon>
        <taxon>Paenibacillus</taxon>
    </lineage>
</organism>
<gene>
    <name evidence="3" type="ORF">BJP51_27330</name>
</gene>
<dbReference type="Pfam" id="PF13625">
    <property type="entry name" value="Helicase_C_3"/>
    <property type="match status" value="1"/>
</dbReference>
<evidence type="ECO:0000313" key="3">
    <source>
        <dbReference type="EMBL" id="OMD26393.1"/>
    </source>
</evidence>